<dbReference type="InterPro" id="IPR027268">
    <property type="entry name" value="Peptidase_M4/M1_CTD_sf"/>
</dbReference>
<evidence type="ECO:0000256" key="2">
    <source>
        <dbReference type="ARBA" id="ARBA00006006"/>
    </source>
</evidence>
<dbReference type="EC" id="3.4.24.-" evidence="12"/>
<evidence type="ECO:0000256" key="7">
    <source>
        <dbReference type="ARBA" id="ARBA00022833"/>
    </source>
</evidence>
<evidence type="ECO:0000313" key="14">
    <source>
        <dbReference type="Proteomes" id="UP000054988"/>
    </source>
</evidence>
<dbReference type="Pfam" id="PF02128">
    <property type="entry name" value="Peptidase_M36"/>
    <property type="match status" value="1"/>
</dbReference>
<name>A0A0W0G024_MONRR</name>
<evidence type="ECO:0000256" key="9">
    <source>
        <dbReference type="ARBA" id="ARBA00023145"/>
    </source>
</evidence>
<dbReference type="PRINTS" id="PR00999">
    <property type="entry name" value="FUNGALYSIN"/>
</dbReference>
<keyword evidence="8 12" id="KW-0482">Metalloprotease</keyword>
<keyword evidence="4 12" id="KW-0645">Protease</keyword>
<feature type="active site" evidence="10">
    <location>
        <position position="450"/>
    </location>
</feature>
<dbReference type="GO" id="GO:0004222">
    <property type="term" value="F:metalloendopeptidase activity"/>
    <property type="evidence" value="ECO:0007669"/>
    <property type="project" value="InterPro"/>
</dbReference>
<dbReference type="eggNOG" id="ENOG502SIXN">
    <property type="taxonomic scope" value="Eukaryota"/>
</dbReference>
<keyword evidence="6 12" id="KW-0378">Hydrolase</keyword>
<keyword evidence="5 11" id="KW-0479">Metal-binding</keyword>
<feature type="binding site" evidence="11">
    <location>
        <position position="478"/>
    </location>
    <ligand>
        <name>Zn(2+)</name>
        <dbReference type="ChEBI" id="CHEBI:29105"/>
        <note>catalytic</note>
    </ligand>
</feature>
<dbReference type="EMBL" id="LATX01001421">
    <property type="protein sequence ID" value="KTB41891.1"/>
    <property type="molecule type" value="Genomic_DNA"/>
</dbReference>
<dbReference type="Proteomes" id="UP000054988">
    <property type="component" value="Unassembled WGS sequence"/>
</dbReference>
<dbReference type="Gene3D" id="3.10.170.10">
    <property type="match status" value="1"/>
</dbReference>
<dbReference type="SUPFAM" id="SSF55486">
    <property type="entry name" value="Metalloproteases ('zincins'), catalytic domain"/>
    <property type="match status" value="1"/>
</dbReference>
<comment type="cofactor">
    <cofactor evidence="11">
        <name>Zn(2+)</name>
        <dbReference type="ChEBI" id="CHEBI:29105"/>
    </cofactor>
    <text evidence="11">Binds 1 zinc ion per subunit.</text>
</comment>
<keyword evidence="9 12" id="KW-0865">Zymogen</keyword>
<evidence type="ECO:0000313" key="13">
    <source>
        <dbReference type="EMBL" id="KTB41891.1"/>
    </source>
</evidence>
<sequence length="674" mass="74216">MSCAKTQESDFQRSRNGTLYKRLMLTVFLQSSSSPGLDHTRTLANGGKKVTIGMASFKKILTSVLLAIVYASSTDAKLSTHQVRTVGRRALKIESYHPPTTFKTFGKVKTEKRAVDVDINVEVSSVDFVKSELNLDDSKFSYTTGYTSEGWAYGYLKQQHNGIPFANAVANVAFKDTQLISFGNSFVDASNIADSTPTFDIQQAIRVAEDALEGKHNDIEPTLEYLVRPDGSVALTHVIQIKNDDARTWYEAFVDAHSGELLSITDFVAHATYKVIPVQKPSLLAGYETLVDPQDLSASPLGWHNDGTGLSNTTLGNNVLAFKATRSAVTTQSADGLVFDYEYDDSLTPVEGDNVDASRTQAFYLGNKVHDIMYKYGFTEAAYNFQNTNFGKGGREHDRLLMFVQHSRGVNNSNIAVPPDGQSPECHVFLFTYTTPSRDAIFDISIPVHEITHGLTQRITGGGTARCLQTMEAGGLGEGWSDAFADWTEHHSGPDIKDFALGAYVLNRSRGARDYCYSTNPMVNPLRYSSIKSGGGVHKIGQLMNMFSLYQAWANILHNVYAALVTEHGWSSTAFTDPTGLEGNVVYLHLFVDALAIQPCNPTFLSARDSWIQADEARYSGAHKCLLWKTFASQGLGVKAANYRDNRTIPKECQVNVNVNVTIDLEDQQSPIKI</sequence>
<accession>A0A0W0G024</accession>
<reference evidence="13 14" key="1">
    <citation type="submission" date="2015-12" db="EMBL/GenBank/DDBJ databases">
        <title>Draft genome sequence of Moniliophthora roreri, the causal agent of frosty pod rot of cacao.</title>
        <authorList>
            <person name="Aime M.C."/>
            <person name="Diaz-Valderrama J.R."/>
            <person name="Kijpornyongpan T."/>
            <person name="Phillips-Mora W."/>
        </authorList>
    </citation>
    <scope>NUCLEOTIDE SEQUENCE [LARGE SCALE GENOMIC DNA]</scope>
    <source>
        <strain evidence="13 14">MCA 2952</strain>
    </source>
</reference>
<evidence type="ECO:0000256" key="5">
    <source>
        <dbReference type="ARBA" id="ARBA00022723"/>
    </source>
</evidence>
<dbReference type="CDD" id="cd09596">
    <property type="entry name" value="M36"/>
    <property type="match status" value="1"/>
</dbReference>
<keyword evidence="3 12" id="KW-0964">Secreted</keyword>
<dbReference type="GO" id="GO:0006508">
    <property type="term" value="P:proteolysis"/>
    <property type="evidence" value="ECO:0007669"/>
    <property type="project" value="UniProtKB-KW"/>
</dbReference>
<dbReference type="PANTHER" id="PTHR33478">
    <property type="entry name" value="EXTRACELLULAR METALLOPROTEINASE MEP"/>
    <property type="match status" value="1"/>
</dbReference>
<evidence type="ECO:0000256" key="6">
    <source>
        <dbReference type="ARBA" id="ARBA00022801"/>
    </source>
</evidence>
<protein>
    <recommendedName>
        <fullName evidence="12">Extracellular metalloproteinase</fullName>
        <ecNumber evidence="12">3.4.24.-</ecNumber>
    </recommendedName>
    <alternativeName>
        <fullName evidence="12">Fungalysin</fullName>
    </alternativeName>
</protein>
<comment type="caution">
    <text evidence="13">The sequence shown here is derived from an EMBL/GenBank/DDBJ whole genome shotgun (WGS) entry which is preliminary data.</text>
</comment>
<feature type="binding site" evidence="11">
    <location>
        <position position="449"/>
    </location>
    <ligand>
        <name>Zn(2+)</name>
        <dbReference type="ChEBI" id="CHEBI:29105"/>
        <note>catalytic</note>
    </ligand>
</feature>
<evidence type="ECO:0000256" key="11">
    <source>
        <dbReference type="PIRSR" id="PIRSR601842-2"/>
    </source>
</evidence>
<feature type="binding site" evidence="11">
    <location>
        <position position="453"/>
    </location>
    <ligand>
        <name>Zn(2+)</name>
        <dbReference type="ChEBI" id="CHEBI:29105"/>
        <note>catalytic</note>
    </ligand>
</feature>
<proteinExistence type="inferred from homology"/>
<comment type="subcellular location">
    <subcellularLocation>
        <location evidence="1 12">Secreted</location>
    </subcellularLocation>
</comment>
<comment type="similarity">
    <text evidence="2 12">Belongs to the peptidase M36 family.</text>
</comment>
<evidence type="ECO:0000256" key="12">
    <source>
        <dbReference type="RuleBase" id="RU364017"/>
    </source>
</evidence>
<evidence type="ECO:0000256" key="10">
    <source>
        <dbReference type="PIRSR" id="PIRSR601842-1"/>
    </source>
</evidence>
<organism evidence="13 14">
    <name type="scientific">Moniliophthora roreri</name>
    <name type="common">Frosty pod rot fungus</name>
    <name type="synonym">Monilia roreri</name>
    <dbReference type="NCBI Taxonomy" id="221103"/>
    <lineage>
        <taxon>Eukaryota</taxon>
        <taxon>Fungi</taxon>
        <taxon>Dikarya</taxon>
        <taxon>Basidiomycota</taxon>
        <taxon>Agaricomycotina</taxon>
        <taxon>Agaricomycetes</taxon>
        <taxon>Agaricomycetidae</taxon>
        <taxon>Agaricales</taxon>
        <taxon>Marasmiineae</taxon>
        <taxon>Marasmiaceae</taxon>
        <taxon>Moniliophthora</taxon>
    </lineage>
</organism>
<dbReference type="InterPro" id="IPR050371">
    <property type="entry name" value="Fungal_virulence_M36"/>
</dbReference>
<keyword evidence="7 11" id="KW-0862">Zinc</keyword>
<evidence type="ECO:0000256" key="8">
    <source>
        <dbReference type="ARBA" id="ARBA00023049"/>
    </source>
</evidence>
<gene>
    <name evidence="13" type="ORF">WG66_5532</name>
</gene>
<dbReference type="PANTHER" id="PTHR33478:SF1">
    <property type="entry name" value="EXTRACELLULAR METALLOPROTEINASE MEP"/>
    <property type="match status" value="1"/>
</dbReference>
<dbReference type="Gene3D" id="1.10.390.10">
    <property type="entry name" value="Neutral Protease Domain 2"/>
    <property type="match status" value="1"/>
</dbReference>
<evidence type="ECO:0000256" key="3">
    <source>
        <dbReference type="ARBA" id="ARBA00022525"/>
    </source>
</evidence>
<evidence type="ECO:0000256" key="1">
    <source>
        <dbReference type="ARBA" id="ARBA00004613"/>
    </source>
</evidence>
<evidence type="ECO:0000256" key="4">
    <source>
        <dbReference type="ARBA" id="ARBA00022670"/>
    </source>
</evidence>
<feature type="binding site" evidence="11">
    <location>
        <position position="270"/>
    </location>
    <ligand>
        <name>Zn(2+)</name>
        <dbReference type="ChEBI" id="CHEBI:29105"/>
        <note>catalytic</note>
    </ligand>
</feature>
<dbReference type="GO" id="GO:0005615">
    <property type="term" value="C:extracellular space"/>
    <property type="evidence" value="ECO:0007669"/>
    <property type="project" value="InterPro"/>
</dbReference>
<dbReference type="AlphaFoldDB" id="A0A0W0G024"/>
<dbReference type="GO" id="GO:0008270">
    <property type="term" value="F:zinc ion binding"/>
    <property type="evidence" value="ECO:0007669"/>
    <property type="project" value="InterPro"/>
</dbReference>
<dbReference type="InterPro" id="IPR001842">
    <property type="entry name" value="Peptidase_M36"/>
</dbReference>